<proteinExistence type="predicted"/>
<reference evidence="1" key="1">
    <citation type="journal article" date="2015" name="Nature">
        <title>Complex archaea that bridge the gap between prokaryotes and eukaryotes.</title>
        <authorList>
            <person name="Spang A."/>
            <person name="Saw J.H."/>
            <person name="Jorgensen S.L."/>
            <person name="Zaremba-Niedzwiedzka K."/>
            <person name="Martijn J."/>
            <person name="Lind A.E."/>
            <person name="van Eijk R."/>
            <person name="Schleper C."/>
            <person name="Guy L."/>
            <person name="Ettema T.J."/>
        </authorList>
    </citation>
    <scope>NUCLEOTIDE SEQUENCE</scope>
</reference>
<organism evidence="1">
    <name type="scientific">marine sediment metagenome</name>
    <dbReference type="NCBI Taxonomy" id="412755"/>
    <lineage>
        <taxon>unclassified sequences</taxon>
        <taxon>metagenomes</taxon>
        <taxon>ecological metagenomes</taxon>
    </lineage>
</organism>
<dbReference type="EMBL" id="LAZR01022072">
    <property type="protein sequence ID" value="KKL83135.1"/>
    <property type="molecule type" value="Genomic_DNA"/>
</dbReference>
<comment type="caution">
    <text evidence="1">The sequence shown here is derived from an EMBL/GenBank/DDBJ whole genome shotgun (WGS) entry which is preliminary data.</text>
</comment>
<sequence length="22" mass="2461">QDYDCVVCFKGYGGGIGRRHET</sequence>
<protein>
    <submittedName>
        <fullName evidence="1">Uncharacterized protein</fullName>
    </submittedName>
</protein>
<gene>
    <name evidence="1" type="ORF">LCGC14_1977840</name>
</gene>
<evidence type="ECO:0000313" key="1">
    <source>
        <dbReference type="EMBL" id="KKL83135.1"/>
    </source>
</evidence>
<accession>A0A0F9HN57</accession>
<feature type="non-terminal residue" evidence="1">
    <location>
        <position position="1"/>
    </location>
</feature>
<dbReference type="AlphaFoldDB" id="A0A0F9HN57"/>
<name>A0A0F9HN57_9ZZZZ</name>